<evidence type="ECO:0000256" key="5">
    <source>
        <dbReference type="ARBA" id="ARBA00022966"/>
    </source>
</evidence>
<organism evidence="12 13">
    <name type="scientific">Chanos chanos</name>
    <name type="common">Milkfish</name>
    <name type="synonym">Mugil chanos</name>
    <dbReference type="NCBI Taxonomy" id="29144"/>
    <lineage>
        <taxon>Eukaryota</taxon>
        <taxon>Metazoa</taxon>
        <taxon>Chordata</taxon>
        <taxon>Craniata</taxon>
        <taxon>Vertebrata</taxon>
        <taxon>Euteleostomi</taxon>
        <taxon>Actinopterygii</taxon>
        <taxon>Neopterygii</taxon>
        <taxon>Teleostei</taxon>
        <taxon>Ostariophysi</taxon>
        <taxon>Gonorynchiformes</taxon>
        <taxon>Chanidae</taxon>
        <taxon>Chanos</taxon>
    </lineage>
</organism>
<gene>
    <name evidence="13" type="primary">cd109</name>
</gene>
<keyword evidence="6" id="KW-1015">Disulfide bond</keyword>
<dbReference type="Pfam" id="PF01835">
    <property type="entry name" value="MG2"/>
    <property type="match status" value="1"/>
</dbReference>
<dbReference type="InterPro" id="IPR009048">
    <property type="entry name" value="A-macroglobulin_rcpt-bd"/>
</dbReference>
<dbReference type="Pfam" id="PF07678">
    <property type="entry name" value="TED_complement"/>
    <property type="match status" value="1"/>
</dbReference>
<proteinExistence type="inferred from homology"/>
<dbReference type="OrthoDB" id="9998011at2759"/>
<dbReference type="InterPro" id="IPR041555">
    <property type="entry name" value="MG3"/>
</dbReference>
<feature type="domain" description="Alpha-macroglobulin receptor-binding" evidence="11">
    <location>
        <begin position="1332"/>
        <end position="1416"/>
    </location>
</feature>
<dbReference type="PROSITE" id="PS00477">
    <property type="entry name" value="ALPHA_2_MACROGLOBULIN"/>
    <property type="match status" value="1"/>
</dbReference>
<dbReference type="InterPro" id="IPR011626">
    <property type="entry name" value="Alpha-macroglobulin_TED"/>
</dbReference>
<dbReference type="SMART" id="SM01359">
    <property type="entry name" value="A2M_N_2"/>
    <property type="match status" value="1"/>
</dbReference>
<dbReference type="InterPro" id="IPR002890">
    <property type="entry name" value="MG2"/>
</dbReference>
<evidence type="ECO:0000256" key="8">
    <source>
        <dbReference type="SAM" id="SignalP"/>
    </source>
</evidence>
<dbReference type="PANTHER" id="PTHR11412">
    <property type="entry name" value="MACROGLOBULIN / COMPLEMENT"/>
    <property type="match status" value="1"/>
</dbReference>
<comment type="similarity">
    <text evidence="1">Belongs to the protease inhibitor I39 (alpha-2-macroglobulin) family.</text>
</comment>
<evidence type="ECO:0000256" key="2">
    <source>
        <dbReference type="ARBA" id="ARBA00022690"/>
    </source>
</evidence>
<dbReference type="SMART" id="SM01419">
    <property type="entry name" value="Thiol-ester_cl"/>
    <property type="match status" value="1"/>
</dbReference>
<feature type="chain" id="PRO_5026804537" evidence="8">
    <location>
        <begin position="20"/>
        <end position="1513"/>
    </location>
</feature>
<evidence type="ECO:0000313" key="13">
    <source>
        <dbReference type="RefSeq" id="XP_030626734.1"/>
    </source>
</evidence>
<keyword evidence="4" id="KW-0722">Serine protease inhibitor</keyword>
<dbReference type="GO" id="GO:0005615">
    <property type="term" value="C:extracellular space"/>
    <property type="evidence" value="ECO:0007669"/>
    <property type="project" value="InterPro"/>
</dbReference>
<dbReference type="InterPro" id="IPR041813">
    <property type="entry name" value="A2M_TED"/>
</dbReference>
<feature type="domain" description="Alpha-2-macroglobulin" evidence="10">
    <location>
        <begin position="714"/>
        <end position="804"/>
    </location>
</feature>
<dbReference type="SUPFAM" id="SSF49410">
    <property type="entry name" value="Alpha-macroglobulin receptor domain"/>
    <property type="match status" value="1"/>
</dbReference>
<dbReference type="Gene3D" id="2.60.40.1930">
    <property type="match status" value="2"/>
</dbReference>
<evidence type="ECO:0000256" key="6">
    <source>
        <dbReference type="ARBA" id="ARBA00023157"/>
    </source>
</evidence>
<dbReference type="Pfam" id="PF07677">
    <property type="entry name" value="A2M_recep"/>
    <property type="match status" value="1"/>
</dbReference>
<dbReference type="Pfam" id="PF07703">
    <property type="entry name" value="A2M_BRD"/>
    <property type="match status" value="1"/>
</dbReference>
<dbReference type="Gene3D" id="2.20.130.20">
    <property type="match status" value="1"/>
</dbReference>
<dbReference type="Pfam" id="PF00207">
    <property type="entry name" value="A2M"/>
    <property type="match status" value="1"/>
</dbReference>
<dbReference type="SMART" id="SM01361">
    <property type="entry name" value="A2M_recep"/>
    <property type="match status" value="1"/>
</dbReference>
<dbReference type="CTD" id="135228"/>
<dbReference type="Gene3D" id="2.60.120.1540">
    <property type="match status" value="1"/>
</dbReference>
<dbReference type="InterPro" id="IPR013783">
    <property type="entry name" value="Ig-like_fold"/>
</dbReference>
<reference evidence="13" key="1">
    <citation type="submission" date="2025-08" db="UniProtKB">
        <authorList>
            <consortium name="RefSeq"/>
        </authorList>
    </citation>
    <scope>IDENTIFICATION</scope>
</reference>
<evidence type="ECO:0000259" key="11">
    <source>
        <dbReference type="SMART" id="SM01361"/>
    </source>
</evidence>
<dbReference type="CDD" id="cd02897">
    <property type="entry name" value="A2M_2"/>
    <property type="match status" value="1"/>
</dbReference>
<dbReference type="PANTHER" id="PTHR11412:SF136">
    <property type="entry name" value="CD109 ANTIGEN"/>
    <property type="match status" value="1"/>
</dbReference>
<dbReference type="InterPro" id="IPR036595">
    <property type="entry name" value="A-macroglobulin_rcpt-bd_sf"/>
</dbReference>
<dbReference type="Proteomes" id="UP000504632">
    <property type="component" value="Chromosome 4"/>
</dbReference>
<evidence type="ECO:0000259" key="9">
    <source>
        <dbReference type="SMART" id="SM01359"/>
    </source>
</evidence>
<evidence type="ECO:0000259" key="10">
    <source>
        <dbReference type="SMART" id="SM01360"/>
    </source>
</evidence>
<dbReference type="FunFam" id="2.60.40.1930:FF:000001">
    <property type="entry name" value="CD109 isoform 3"/>
    <property type="match status" value="1"/>
</dbReference>
<dbReference type="Gene3D" id="2.60.40.10">
    <property type="entry name" value="Immunoglobulins"/>
    <property type="match status" value="2"/>
</dbReference>
<dbReference type="InterPro" id="IPR011625">
    <property type="entry name" value="A2M_N_BRD"/>
</dbReference>
<dbReference type="GeneID" id="115809282"/>
<dbReference type="InterPro" id="IPR050473">
    <property type="entry name" value="A2M/Complement_sys"/>
</dbReference>
<dbReference type="Gene3D" id="2.60.40.690">
    <property type="entry name" value="Alpha-macroglobulin, receptor-binding domain"/>
    <property type="match status" value="1"/>
</dbReference>
<name>A0A6J2V398_CHACN</name>
<accession>A0A6J2V398</accession>
<dbReference type="Gene3D" id="1.50.10.20">
    <property type="match status" value="1"/>
</dbReference>
<keyword evidence="5" id="KW-0882">Thioester bond</keyword>
<dbReference type="InterPro" id="IPR019742">
    <property type="entry name" value="MacrogloblnA2_CS"/>
</dbReference>
<dbReference type="InterPro" id="IPR047565">
    <property type="entry name" value="Alpha-macroglob_thiol-ester_cl"/>
</dbReference>
<dbReference type="SUPFAM" id="SSF48239">
    <property type="entry name" value="Terpenoid cyclases/Protein prenyltransferases"/>
    <property type="match status" value="1"/>
</dbReference>
<dbReference type="Pfam" id="PF17791">
    <property type="entry name" value="MG3"/>
    <property type="match status" value="1"/>
</dbReference>
<dbReference type="InParanoid" id="A0A6J2V398"/>
<dbReference type="FunFam" id="1.50.10.20:FF:000001">
    <property type="entry name" value="CD109 isoform 1"/>
    <property type="match status" value="1"/>
</dbReference>
<evidence type="ECO:0000256" key="4">
    <source>
        <dbReference type="ARBA" id="ARBA00022900"/>
    </source>
</evidence>
<dbReference type="SMART" id="SM01360">
    <property type="entry name" value="A2M"/>
    <property type="match status" value="1"/>
</dbReference>
<dbReference type="GO" id="GO:0004867">
    <property type="term" value="F:serine-type endopeptidase inhibitor activity"/>
    <property type="evidence" value="ECO:0007669"/>
    <property type="project" value="UniProtKB-KW"/>
</dbReference>
<keyword evidence="2" id="KW-0646">Protease inhibitor</keyword>
<dbReference type="Gene3D" id="2.60.40.1940">
    <property type="match status" value="1"/>
</dbReference>
<dbReference type="RefSeq" id="XP_030626734.1">
    <property type="nucleotide sequence ID" value="XM_030770874.1"/>
</dbReference>
<feature type="domain" description="Alpha-2-macroglobulin bait region" evidence="9">
    <location>
        <begin position="495"/>
        <end position="625"/>
    </location>
</feature>
<keyword evidence="12" id="KW-1185">Reference proteome</keyword>
<evidence type="ECO:0000256" key="1">
    <source>
        <dbReference type="ARBA" id="ARBA00010952"/>
    </source>
</evidence>
<feature type="signal peptide" evidence="8">
    <location>
        <begin position="1"/>
        <end position="19"/>
    </location>
</feature>
<evidence type="ECO:0000256" key="3">
    <source>
        <dbReference type="ARBA" id="ARBA00022729"/>
    </source>
</evidence>
<dbReference type="InterPro" id="IPR001599">
    <property type="entry name" value="Macroglobln_a2"/>
</dbReference>
<keyword evidence="7" id="KW-0325">Glycoprotein</keyword>
<sequence length="1513" mass="168379">MEWLQVFGVFGFFAIYSGAQTLESPSHSPSYLISVSKVLRPGIPTTLSVTNLKASAVLVISEIIHGNTSVVRTKSTIEGGSTEMQVLSAVPENDMSYWYPYELLVKGYVGNQMVFTNTTFLRFSPKSVSILIQTDKPNYKPGQAVKIRAVIIQPDSKPHEGQMDLVIRDPRGNMIRQWMSLDSVLGVVSKEFQLSENPPLGMWTIVSTVNEVVQEKQFNVDYYVLPKFEVLVQAPSILHYEETLRGTVTARYFYGKSVSGHVKLTYVHCFHGIDVHYEDSKMIYGSTDFIFDVPELFNDIYERSVDQMYQYYAGYMDSEYVDIIASVTESLTGLTYNSSIRVSVVKCKYNLEFRQYPSVIKPSLNFSAEVRVASYNGQPLTAADQMKSVSLSVSQHRRSPWSWKWDEEGALQPRMHNSSTTDASMSLTNMRPFPAMNDEIPVQELVLPVPANGVVPFHIQLSENVATLSIEAHFEDSSERLQLYSSYSSPSQSYIQLNYTSTPQVGHPLHLTVESSFLLTEFHYLVMSRGQVVAAGTMRSTSFTLTPDQSWVPKSCVLVYCVRPDGEIINDALHIPFTQALRNHVSLSWSHGTAQPADGVSLSVSVSEPGSLVGIMVVDKATKSSGTDNDITEKRVIEELVEYSEYMSHPVPDGMRMGDPYSIFTECNLMVLTDARLNIEENLLAPEFREGVEITQYEGYSNQEPHERKNFPETWLWLNLNMGSSNTTVLPLMVPDSMTSWVATAFVMSENLGLGVSAPAELTVFQDFFLSLNLPAYIIRGELLLLEIILFNYMEEDLEVMVIVGESEMFEFVSSESEAISMASTQRVSVWSQNGTSVLFPIRATELGEMPISVRAISSYGSDVVRGSILVKPEGIEQTFTKTLFLEFAPTQSLLTEEILFTFPADVVPGSQRAEVTAIGDILGPSITGLESLIQMPYGCGEQNMIHFAPNIYILRYLTSTGQATEEIRNKAVTYMMEGYERELSYQRLDGSFSAFGDDDLSGSTWLSAFVLRCFLQARQFVSIDPTVIARTASWLSAQQEPGGTFLEPGRVIHSELQGGLDGPVSLTAYVLMALLEDATYRSMYASQVSAALSYLQTRLAQGISSNYSLSLAGYALSLADSASAPTAVNQLLSRAEEQDGVPRWSSSNVGLADSWQPRSADVEMAAYVLLALYKQGRPADGFTLMKWLSQQRNHLGGYGSTQDTIVALHALSWYSSFGSSDLLNLDILVNAPTGPVASFTINRTNYLLQQSQEIEADGELNIQVTARGRGFALFQLAAFYNVESEGFSRRRRDAHEQEAFELEIDVTDRDMYNIYLHICTRLWENQGLSQTGMAILEVGLLSGFGLADYGVPTDDVIRRVETPPGKVILYLDSITTTEMCVEIPTVLDYKVAGLQHALVTVYDYYEPRRRTSRSYTSEQRRDMSPCSLCGEDCSQCGAFEQYVPVYFSGVPPTHQCHHVIYFSICGTMPSVNNMPLNDLRAPGLGEETPVKYESLEFMAMVGGGVKVKEKRA</sequence>
<evidence type="ECO:0000313" key="12">
    <source>
        <dbReference type="Proteomes" id="UP000504632"/>
    </source>
</evidence>
<evidence type="ECO:0000256" key="7">
    <source>
        <dbReference type="ARBA" id="ARBA00023180"/>
    </source>
</evidence>
<keyword evidence="3 8" id="KW-0732">Signal</keyword>
<protein>
    <submittedName>
        <fullName evidence="13">CD109 antigen</fullName>
    </submittedName>
</protein>
<dbReference type="InterPro" id="IPR008930">
    <property type="entry name" value="Terpenoid_cyclase/PrenylTrfase"/>
</dbReference>